<feature type="compositionally biased region" description="Acidic residues" evidence="1">
    <location>
        <begin position="210"/>
        <end position="222"/>
    </location>
</feature>
<evidence type="ECO:0000313" key="3">
    <source>
        <dbReference type="Proteomes" id="UP001165080"/>
    </source>
</evidence>
<sequence length="311" mass="32901">MMSAGINITVIKDAYKLGLDQSYVYKGICITSLLYAWMKMICDAKVNDGKAFEELQESKPEAFEQLCDYILHITIGNGFNNHSCKYKTSKKPAFAVLTGESPEDAAKRLGQLVQADLTEGDQLQPVPEGPEQAAADLPQPVQAAVAGGGDQQRAKHKAGAAGPGPTQRQPVWMAEQGEAGEDLEEQQHAEESDDGAPRRDYARLDAGVGAEEEEDDEADALAEQDGPPDGMTLRAWKREQQKAAKQHNGGGRGGGGRSTHGSGGDKQGGRGRAGAGRAGPSKQGSEGGKRGLSGDKGQTCKRLRQGGMEAV</sequence>
<protein>
    <submittedName>
        <fullName evidence="2">Uncharacterized protein</fullName>
    </submittedName>
</protein>
<feature type="compositionally biased region" description="Basic and acidic residues" evidence="1">
    <location>
        <begin position="185"/>
        <end position="203"/>
    </location>
</feature>
<dbReference type="EMBL" id="BRXU01000006">
    <property type="protein sequence ID" value="GLC52402.1"/>
    <property type="molecule type" value="Genomic_DNA"/>
</dbReference>
<comment type="caution">
    <text evidence="2">The sequence shown here is derived from an EMBL/GenBank/DDBJ whole genome shotgun (WGS) entry which is preliminary data.</text>
</comment>
<dbReference type="AlphaFoldDB" id="A0A9W6BIU8"/>
<evidence type="ECO:0000313" key="2">
    <source>
        <dbReference type="EMBL" id="GLC52402.1"/>
    </source>
</evidence>
<name>A0A9W6BIU8_9CHLO</name>
<proteinExistence type="predicted"/>
<feature type="compositionally biased region" description="Gly residues" evidence="1">
    <location>
        <begin position="248"/>
        <end position="277"/>
    </location>
</feature>
<reference evidence="2 3" key="1">
    <citation type="journal article" date="2023" name="Commun. Biol.">
        <title>Reorganization of the ancestral sex-determining regions during the evolution of trioecy in Pleodorina starrii.</title>
        <authorList>
            <person name="Takahashi K."/>
            <person name="Suzuki S."/>
            <person name="Kawai-Toyooka H."/>
            <person name="Yamamoto K."/>
            <person name="Hamaji T."/>
            <person name="Ootsuki R."/>
            <person name="Yamaguchi H."/>
            <person name="Kawachi M."/>
            <person name="Higashiyama T."/>
            <person name="Nozaki H."/>
        </authorList>
    </citation>
    <scope>NUCLEOTIDE SEQUENCE [LARGE SCALE GENOMIC DNA]</scope>
    <source>
        <strain evidence="2 3">NIES-4479</strain>
    </source>
</reference>
<dbReference type="Proteomes" id="UP001165080">
    <property type="component" value="Unassembled WGS sequence"/>
</dbReference>
<evidence type="ECO:0000256" key="1">
    <source>
        <dbReference type="SAM" id="MobiDB-lite"/>
    </source>
</evidence>
<organism evidence="2 3">
    <name type="scientific">Pleodorina starrii</name>
    <dbReference type="NCBI Taxonomy" id="330485"/>
    <lineage>
        <taxon>Eukaryota</taxon>
        <taxon>Viridiplantae</taxon>
        <taxon>Chlorophyta</taxon>
        <taxon>core chlorophytes</taxon>
        <taxon>Chlorophyceae</taxon>
        <taxon>CS clade</taxon>
        <taxon>Chlamydomonadales</taxon>
        <taxon>Volvocaceae</taxon>
        <taxon>Pleodorina</taxon>
    </lineage>
</organism>
<accession>A0A9W6BIU8</accession>
<keyword evidence="3" id="KW-1185">Reference proteome</keyword>
<feature type="region of interest" description="Disordered" evidence="1">
    <location>
        <begin position="144"/>
        <end position="311"/>
    </location>
</feature>
<gene>
    <name evidence="2" type="primary">PLESTB001017</name>
    <name evidence="2" type="ORF">PLESTB_000625300</name>
</gene>